<evidence type="ECO:0000313" key="2">
    <source>
        <dbReference type="Proteomes" id="UP000013042"/>
    </source>
</evidence>
<accession>N6XRE2</accession>
<organism evidence="1 2">
    <name type="scientific">Thauera aminoaromatica S2</name>
    <dbReference type="NCBI Taxonomy" id="1234381"/>
    <lineage>
        <taxon>Bacteria</taxon>
        <taxon>Pseudomonadati</taxon>
        <taxon>Pseudomonadota</taxon>
        <taxon>Betaproteobacteria</taxon>
        <taxon>Rhodocyclales</taxon>
        <taxon>Zoogloeaceae</taxon>
        <taxon>Thauera</taxon>
    </lineage>
</organism>
<evidence type="ECO:0000313" key="1">
    <source>
        <dbReference type="EMBL" id="ENO84296.1"/>
    </source>
</evidence>
<reference evidence="1 2" key="1">
    <citation type="submission" date="2012-09" db="EMBL/GenBank/DDBJ databases">
        <title>Draft Genome Sequences of 6 Strains from Genus Thauera.</title>
        <authorList>
            <person name="Liu B."/>
            <person name="Shapleigh J.P."/>
            <person name="Frostegard A.H."/>
        </authorList>
    </citation>
    <scope>NUCLEOTIDE SEQUENCE [LARGE SCALE GENOMIC DNA]</scope>
    <source>
        <strain evidence="1 2">S2</strain>
    </source>
</reference>
<dbReference type="Proteomes" id="UP000013042">
    <property type="component" value="Unassembled WGS sequence"/>
</dbReference>
<protein>
    <submittedName>
        <fullName evidence="1">DNA polymerase III subunit epsilon</fullName>
    </submittedName>
</protein>
<comment type="caution">
    <text evidence="1">The sequence shown here is derived from an EMBL/GenBank/DDBJ whole genome shotgun (WGS) entry which is preliminary data.</text>
</comment>
<gene>
    <name evidence="1" type="ORF">C665_13436</name>
</gene>
<sequence length="113" mass="12041">RCAGVCARRETPEEHDARLAGALAGVGVKPWPWAGPVAVEEVRAHGPHRLQVFDRWCHLGSAQDEAGALALAAAPRAFDADVWRILARWLAVPAHLAQLRVLAAQAGEGERGG</sequence>
<dbReference type="AlphaFoldDB" id="N6XRE2"/>
<name>N6XRE2_THASP</name>
<proteinExistence type="predicted"/>
<dbReference type="EMBL" id="AMXD01000089">
    <property type="protein sequence ID" value="ENO84296.1"/>
    <property type="molecule type" value="Genomic_DNA"/>
</dbReference>
<feature type="non-terminal residue" evidence="1">
    <location>
        <position position="1"/>
    </location>
</feature>